<keyword evidence="7 11" id="KW-0408">Iron</keyword>
<evidence type="ECO:0000256" key="9">
    <source>
        <dbReference type="ARBA" id="ARBA00023239"/>
    </source>
</evidence>
<accession>A0A9D1CUC0</accession>
<evidence type="ECO:0000256" key="12">
    <source>
        <dbReference type="RuleBase" id="RU366059"/>
    </source>
</evidence>
<evidence type="ECO:0000256" key="1">
    <source>
        <dbReference type="ARBA" id="ARBA00001966"/>
    </source>
</evidence>
<comment type="cofactor">
    <cofactor evidence="1 12">
        <name>[4Fe-4S] cluster</name>
        <dbReference type="ChEBI" id="CHEBI:49883"/>
    </cofactor>
</comment>
<dbReference type="GO" id="GO:0006094">
    <property type="term" value="P:gluconeogenesis"/>
    <property type="evidence" value="ECO:0007669"/>
    <property type="project" value="UniProtKB-UniRule"/>
</dbReference>
<evidence type="ECO:0000256" key="6">
    <source>
        <dbReference type="ARBA" id="ARBA00022723"/>
    </source>
</evidence>
<dbReference type="AlphaFoldDB" id="A0A9D1CUC0"/>
<dbReference type="Pfam" id="PF03315">
    <property type="entry name" value="SDH_beta"/>
    <property type="match status" value="1"/>
</dbReference>
<keyword evidence="9 11" id="KW-0456">Lyase</keyword>
<dbReference type="FunFam" id="3.30.70.260:FF:000008">
    <property type="entry name" value="D-3-phosphoglycerate dehydrogenase, chloroplastic"/>
    <property type="match status" value="1"/>
</dbReference>
<dbReference type="Proteomes" id="UP000824262">
    <property type="component" value="Unassembled WGS sequence"/>
</dbReference>
<keyword evidence="4 11" id="KW-0312">Gluconeogenesis</keyword>
<dbReference type="GO" id="GO:0003941">
    <property type="term" value="F:L-serine ammonia-lyase activity"/>
    <property type="evidence" value="ECO:0007669"/>
    <property type="project" value="UniProtKB-UniRule"/>
</dbReference>
<feature type="domain" description="ACT" evidence="13">
    <location>
        <begin position="146"/>
        <end position="219"/>
    </location>
</feature>
<dbReference type="CDD" id="cd04903">
    <property type="entry name" value="ACT_LSD"/>
    <property type="match status" value="1"/>
</dbReference>
<dbReference type="PIRSF" id="PIRSF036692">
    <property type="entry name" value="SDH_B"/>
    <property type="match status" value="1"/>
</dbReference>
<dbReference type="InterPro" id="IPR005131">
    <property type="entry name" value="Ser_deHydtase_bsu"/>
</dbReference>
<dbReference type="NCBIfam" id="TIGR00719">
    <property type="entry name" value="sda_beta"/>
    <property type="match status" value="1"/>
</dbReference>
<comment type="caution">
    <text evidence="14">The sequence shown here is derived from an EMBL/GenBank/DDBJ whole genome shotgun (WGS) entry which is preliminary data.</text>
</comment>
<evidence type="ECO:0000256" key="5">
    <source>
        <dbReference type="ARBA" id="ARBA00022485"/>
    </source>
</evidence>
<evidence type="ECO:0000313" key="15">
    <source>
        <dbReference type="Proteomes" id="UP000824262"/>
    </source>
</evidence>
<keyword evidence="5 11" id="KW-0004">4Fe-4S</keyword>
<dbReference type="Pfam" id="PF01842">
    <property type="entry name" value="ACT"/>
    <property type="match status" value="1"/>
</dbReference>
<reference evidence="14" key="2">
    <citation type="journal article" date="2021" name="PeerJ">
        <title>Extensive microbial diversity within the chicken gut microbiome revealed by metagenomics and culture.</title>
        <authorList>
            <person name="Gilroy R."/>
            <person name="Ravi A."/>
            <person name="Getino M."/>
            <person name="Pursley I."/>
            <person name="Horton D.L."/>
            <person name="Alikhan N.F."/>
            <person name="Baker D."/>
            <person name="Gharbi K."/>
            <person name="Hall N."/>
            <person name="Watson M."/>
            <person name="Adriaenssens E.M."/>
            <person name="Foster-Nyarko E."/>
            <person name="Jarju S."/>
            <person name="Secka A."/>
            <person name="Antonio M."/>
            <person name="Oren A."/>
            <person name="Chaudhuri R.R."/>
            <person name="La Ragione R."/>
            <person name="Hildebrand F."/>
            <person name="Pallen M.J."/>
        </authorList>
    </citation>
    <scope>NUCLEOTIDE SEQUENCE</scope>
    <source>
        <strain evidence="14">ChiBcolR7-354</strain>
    </source>
</reference>
<evidence type="ECO:0000313" key="14">
    <source>
        <dbReference type="EMBL" id="HIQ79280.1"/>
    </source>
</evidence>
<dbReference type="InterPro" id="IPR045865">
    <property type="entry name" value="ACT-like_dom_sf"/>
</dbReference>
<evidence type="ECO:0000256" key="11">
    <source>
        <dbReference type="PIRNR" id="PIRNR036692"/>
    </source>
</evidence>
<evidence type="ECO:0000256" key="3">
    <source>
        <dbReference type="ARBA" id="ARBA00008636"/>
    </source>
</evidence>
<dbReference type="SUPFAM" id="SSF143548">
    <property type="entry name" value="Serine metabolism enzymes domain"/>
    <property type="match status" value="1"/>
</dbReference>
<protein>
    <recommendedName>
        <fullName evidence="11">L-serine deaminase</fullName>
    </recommendedName>
</protein>
<dbReference type="EMBL" id="DVGA01000092">
    <property type="protein sequence ID" value="HIQ79280.1"/>
    <property type="molecule type" value="Genomic_DNA"/>
</dbReference>
<evidence type="ECO:0000256" key="2">
    <source>
        <dbReference type="ARBA" id="ARBA00004742"/>
    </source>
</evidence>
<organism evidence="14 15">
    <name type="scientific">Candidatus Scatomorpha intestinavium</name>
    <dbReference type="NCBI Taxonomy" id="2840922"/>
    <lineage>
        <taxon>Bacteria</taxon>
        <taxon>Bacillati</taxon>
        <taxon>Bacillota</taxon>
        <taxon>Clostridia</taxon>
        <taxon>Eubacteriales</taxon>
        <taxon>Candidatus Scatomorpha</taxon>
    </lineage>
</organism>
<comment type="similarity">
    <text evidence="3 11 12">Belongs to the iron-sulfur dependent L-serine dehydratase family.</text>
</comment>
<name>A0A9D1CUC0_9FIRM</name>
<gene>
    <name evidence="14" type="primary">sdaAB</name>
    <name evidence="14" type="ORF">IAB77_08495</name>
</gene>
<dbReference type="PROSITE" id="PS51671">
    <property type="entry name" value="ACT"/>
    <property type="match status" value="1"/>
</dbReference>
<evidence type="ECO:0000256" key="10">
    <source>
        <dbReference type="ARBA" id="ARBA00049406"/>
    </source>
</evidence>
<dbReference type="GO" id="GO:0051539">
    <property type="term" value="F:4 iron, 4 sulfur cluster binding"/>
    <property type="evidence" value="ECO:0007669"/>
    <property type="project" value="UniProtKB-UniRule"/>
</dbReference>
<comment type="pathway">
    <text evidence="2 11">Carbohydrate biosynthesis; gluconeogenesis.</text>
</comment>
<dbReference type="InterPro" id="IPR029009">
    <property type="entry name" value="ASB_dom_sf"/>
</dbReference>
<comment type="catalytic activity">
    <reaction evidence="10 11 12">
        <text>L-serine = pyruvate + NH4(+)</text>
        <dbReference type="Rhea" id="RHEA:19169"/>
        <dbReference type="ChEBI" id="CHEBI:15361"/>
        <dbReference type="ChEBI" id="CHEBI:28938"/>
        <dbReference type="ChEBI" id="CHEBI:33384"/>
        <dbReference type="EC" id="4.3.1.17"/>
    </reaction>
</comment>
<dbReference type="GO" id="GO:0046872">
    <property type="term" value="F:metal ion binding"/>
    <property type="evidence" value="ECO:0007669"/>
    <property type="project" value="UniProtKB-UniRule"/>
</dbReference>
<dbReference type="InterPro" id="IPR051318">
    <property type="entry name" value="Fe-S_L-Ser"/>
</dbReference>
<keyword evidence="8 11" id="KW-0411">Iron-sulfur</keyword>
<evidence type="ECO:0000256" key="7">
    <source>
        <dbReference type="ARBA" id="ARBA00023004"/>
    </source>
</evidence>
<dbReference type="PANTHER" id="PTHR30182:SF12">
    <property type="entry name" value="L-SERINE DEHYDRATASE, BETA CHAIN-RELATED"/>
    <property type="match status" value="1"/>
</dbReference>
<dbReference type="PANTHER" id="PTHR30182">
    <property type="entry name" value="L-SERINE DEHYDRATASE"/>
    <property type="match status" value="1"/>
</dbReference>
<evidence type="ECO:0000256" key="4">
    <source>
        <dbReference type="ARBA" id="ARBA00022432"/>
    </source>
</evidence>
<dbReference type="Gene3D" id="3.30.1330.90">
    <property type="entry name" value="D-3-phosphoglycerate dehydrogenase, domain 3"/>
    <property type="match status" value="1"/>
</dbReference>
<reference evidence="14" key="1">
    <citation type="submission" date="2020-10" db="EMBL/GenBank/DDBJ databases">
        <authorList>
            <person name="Gilroy R."/>
        </authorList>
    </citation>
    <scope>NUCLEOTIDE SEQUENCE</scope>
    <source>
        <strain evidence="14">ChiBcolR7-354</strain>
    </source>
</reference>
<dbReference type="InterPro" id="IPR002912">
    <property type="entry name" value="ACT_dom"/>
</dbReference>
<evidence type="ECO:0000259" key="13">
    <source>
        <dbReference type="PROSITE" id="PS51671"/>
    </source>
</evidence>
<dbReference type="Gene3D" id="3.30.70.260">
    <property type="match status" value="1"/>
</dbReference>
<dbReference type="InterPro" id="IPR004643">
    <property type="entry name" value="Fe-S_L-Ser_bsu"/>
</dbReference>
<evidence type="ECO:0000256" key="8">
    <source>
        <dbReference type="ARBA" id="ARBA00023014"/>
    </source>
</evidence>
<sequence>MNVFDIIGPVMIGPSSSHTAGAVRLGRIALKLLGERAVRAEIGLSGSFAETYRGHGTDKALVAGIMGLHSDDDRIRRSLELAEETGLSVTISETQIPGAHPNTARIALTGASGARMELQGSSVGGGNVLITSINGMAVSFTGQYNTILVRHLDKPGAIAAVTQFMAGSGVNIGNFRLSRERRGGEALMTIEVDGDVSDSLMSALRGLPPVQQAVLIRAM</sequence>
<dbReference type="SUPFAM" id="SSF55021">
    <property type="entry name" value="ACT-like"/>
    <property type="match status" value="1"/>
</dbReference>
<keyword evidence="6 11" id="KW-0479">Metal-binding</keyword>
<proteinExistence type="inferred from homology"/>